<feature type="domain" description="CSD" evidence="3">
    <location>
        <begin position="1"/>
        <end position="65"/>
    </location>
</feature>
<dbReference type="Gene3D" id="2.40.50.140">
    <property type="entry name" value="Nucleic acid-binding proteins"/>
    <property type="match status" value="1"/>
</dbReference>
<evidence type="ECO:0000313" key="4">
    <source>
        <dbReference type="EMBL" id="AHH95663.1"/>
    </source>
</evidence>
<name>W5W3A1_9PSEU</name>
<dbReference type="AlphaFoldDB" id="W5W3A1"/>
<dbReference type="InterPro" id="IPR012340">
    <property type="entry name" value="NA-bd_OB-fold"/>
</dbReference>
<dbReference type="GO" id="GO:0003676">
    <property type="term" value="F:nucleic acid binding"/>
    <property type="evidence" value="ECO:0007669"/>
    <property type="project" value="InterPro"/>
</dbReference>
<evidence type="ECO:0000313" key="5">
    <source>
        <dbReference type="Proteomes" id="UP000019225"/>
    </source>
</evidence>
<sequence length="72" mass="7868">MAEGTVTWWHGGKGYGFVCPDGGGPDLTVYFTQLRDGLTKLVQGDRVSYELVTTSKGPLVVNVRTAVDHERK</sequence>
<dbReference type="InterPro" id="IPR002059">
    <property type="entry name" value="CSP_DNA-bd"/>
</dbReference>
<dbReference type="EMBL" id="CP007155">
    <property type="protein sequence ID" value="AHH95663.1"/>
    <property type="molecule type" value="Genomic_DNA"/>
</dbReference>
<organism evidence="4 5">
    <name type="scientific">Kutzneria albida DSM 43870</name>
    <dbReference type="NCBI Taxonomy" id="1449976"/>
    <lineage>
        <taxon>Bacteria</taxon>
        <taxon>Bacillati</taxon>
        <taxon>Actinomycetota</taxon>
        <taxon>Actinomycetes</taxon>
        <taxon>Pseudonocardiales</taxon>
        <taxon>Pseudonocardiaceae</taxon>
        <taxon>Kutzneria</taxon>
    </lineage>
</organism>
<dbReference type="RefSeq" id="WP_025355834.1">
    <property type="nucleotide sequence ID" value="NZ_CP007155.1"/>
</dbReference>
<dbReference type="PROSITE" id="PS51857">
    <property type="entry name" value="CSD_2"/>
    <property type="match status" value="1"/>
</dbReference>
<dbReference type="InterPro" id="IPR011129">
    <property type="entry name" value="CSD"/>
</dbReference>
<dbReference type="KEGG" id="kal:KALB_2294"/>
<reference evidence="4 5" key="1">
    <citation type="journal article" date="2014" name="BMC Genomics">
        <title>Complete genome sequence of producer of the glycopeptide antibiotic Aculeximycin Kutzneria albida DSM 43870T, a representative of minor genus of Pseudonocardiaceae.</title>
        <authorList>
            <person name="Rebets Y."/>
            <person name="Tokovenko B."/>
            <person name="Lushchyk I."/>
            <person name="Ruckert C."/>
            <person name="Zaburannyi N."/>
            <person name="Bechthold A."/>
            <person name="Kalinowski J."/>
            <person name="Luzhetskyy A."/>
        </authorList>
    </citation>
    <scope>NUCLEOTIDE SEQUENCE [LARGE SCALE GENOMIC DNA]</scope>
    <source>
        <strain evidence="4">DSM 43870</strain>
    </source>
</reference>
<dbReference type="SMART" id="SM00357">
    <property type="entry name" value="CSP"/>
    <property type="match status" value="1"/>
</dbReference>
<accession>W5W3A1</accession>
<evidence type="ECO:0000259" key="3">
    <source>
        <dbReference type="PROSITE" id="PS51857"/>
    </source>
</evidence>
<dbReference type="Proteomes" id="UP000019225">
    <property type="component" value="Chromosome"/>
</dbReference>
<dbReference type="STRING" id="1449976.KALB_2294"/>
<comment type="subcellular location">
    <subcellularLocation>
        <location evidence="1">Cytoplasm</location>
    </subcellularLocation>
</comment>
<dbReference type="InterPro" id="IPR012156">
    <property type="entry name" value="Cold_shock_CspA"/>
</dbReference>
<dbReference type="SUPFAM" id="SSF50249">
    <property type="entry name" value="Nucleic acid-binding proteins"/>
    <property type="match status" value="1"/>
</dbReference>
<keyword evidence="2" id="KW-0963">Cytoplasm</keyword>
<dbReference type="eggNOG" id="COG1278">
    <property type="taxonomic scope" value="Bacteria"/>
</dbReference>
<dbReference type="GO" id="GO:0005737">
    <property type="term" value="C:cytoplasm"/>
    <property type="evidence" value="ECO:0007669"/>
    <property type="project" value="UniProtKB-SubCell"/>
</dbReference>
<dbReference type="PRINTS" id="PR00050">
    <property type="entry name" value="COLDSHOCK"/>
</dbReference>
<dbReference type="Pfam" id="PF00313">
    <property type="entry name" value="CSD"/>
    <property type="match status" value="1"/>
</dbReference>
<keyword evidence="5" id="KW-1185">Reference proteome</keyword>
<protein>
    <recommendedName>
        <fullName evidence="3">CSD domain-containing protein</fullName>
    </recommendedName>
</protein>
<dbReference type="HOGENOM" id="CLU_117621_0_3_11"/>
<dbReference type="PIRSF" id="PIRSF002599">
    <property type="entry name" value="Cold_shock_A"/>
    <property type="match status" value="1"/>
</dbReference>
<proteinExistence type="predicted"/>
<gene>
    <name evidence="4" type="ORF">KALB_2294</name>
</gene>
<dbReference type="OrthoDB" id="7477356at2"/>
<evidence type="ECO:0000256" key="2">
    <source>
        <dbReference type="ARBA" id="ARBA00022490"/>
    </source>
</evidence>
<evidence type="ECO:0000256" key="1">
    <source>
        <dbReference type="ARBA" id="ARBA00004496"/>
    </source>
</evidence>